<reference evidence="2" key="1">
    <citation type="submission" date="2020-05" db="EMBL/GenBank/DDBJ databases">
        <authorList>
            <person name="Chiriac C."/>
            <person name="Salcher M."/>
            <person name="Ghai R."/>
            <person name="Kavagutti S V."/>
        </authorList>
    </citation>
    <scope>NUCLEOTIDE SEQUENCE</scope>
</reference>
<feature type="transmembrane region" description="Helical" evidence="1">
    <location>
        <begin position="63"/>
        <end position="85"/>
    </location>
</feature>
<keyword evidence="1" id="KW-1133">Transmembrane helix</keyword>
<keyword evidence="1" id="KW-0812">Transmembrane</keyword>
<dbReference type="EMBL" id="CAEMXZ010000114">
    <property type="protein sequence ID" value="CAB4324199.1"/>
    <property type="molecule type" value="Genomic_DNA"/>
</dbReference>
<sequence>MNIFDRRVLASGALSGLFFALPAAIAQRTVFADAPMNGLMLFIIFFAGALAGYAAARPMPMHALMHGAAAGLITFLGPQCVFLIAKHQFPNPLALIFGGLMFASLGTIGAYLAIWRDAHDAAKEARS</sequence>
<dbReference type="NCBIfam" id="TIGR04086">
    <property type="entry name" value="TIGR04086_membr"/>
    <property type="match status" value="1"/>
</dbReference>
<keyword evidence="1" id="KW-0472">Membrane</keyword>
<feature type="transmembrane region" description="Helical" evidence="1">
    <location>
        <begin position="91"/>
        <end position="114"/>
    </location>
</feature>
<gene>
    <name evidence="2" type="ORF">UFOPK1392_01964</name>
    <name evidence="3" type="ORF">UFOPK3733_01509</name>
</gene>
<dbReference type="EMBL" id="CAFBNC010000084">
    <property type="protein sequence ID" value="CAB4944723.1"/>
    <property type="molecule type" value="Genomic_DNA"/>
</dbReference>
<evidence type="ECO:0000313" key="3">
    <source>
        <dbReference type="EMBL" id="CAB4944723.1"/>
    </source>
</evidence>
<dbReference type="AlphaFoldDB" id="A0A6J5YKN8"/>
<accession>A0A6J5YKN8</accession>
<evidence type="ECO:0000256" key="1">
    <source>
        <dbReference type="SAM" id="Phobius"/>
    </source>
</evidence>
<organism evidence="2">
    <name type="scientific">freshwater metagenome</name>
    <dbReference type="NCBI Taxonomy" id="449393"/>
    <lineage>
        <taxon>unclassified sequences</taxon>
        <taxon>metagenomes</taxon>
        <taxon>ecological metagenomes</taxon>
    </lineage>
</organism>
<feature type="transmembrane region" description="Helical" evidence="1">
    <location>
        <begin position="36"/>
        <end position="56"/>
    </location>
</feature>
<name>A0A6J5YKN8_9ZZZZ</name>
<protein>
    <submittedName>
        <fullName evidence="2">Unannotated protein</fullName>
    </submittedName>
</protein>
<proteinExistence type="predicted"/>
<evidence type="ECO:0000313" key="2">
    <source>
        <dbReference type="EMBL" id="CAB4324199.1"/>
    </source>
</evidence>
<dbReference type="InterPro" id="IPR023804">
    <property type="entry name" value="DUF3792_TM"/>
</dbReference>